<accession>A0A381W9H4</accession>
<dbReference type="EMBL" id="UINC01011117">
    <property type="protein sequence ID" value="SVA49199.1"/>
    <property type="molecule type" value="Genomic_DNA"/>
</dbReference>
<dbReference type="InterPro" id="IPR036514">
    <property type="entry name" value="SGNH_hydro_sf"/>
</dbReference>
<reference evidence="1" key="1">
    <citation type="submission" date="2018-05" db="EMBL/GenBank/DDBJ databases">
        <authorList>
            <person name="Lanie J.A."/>
            <person name="Ng W.-L."/>
            <person name="Kazmierczak K.M."/>
            <person name="Andrzejewski T.M."/>
            <person name="Davidsen T.M."/>
            <person name="Wayne K.J."/>
            <person name="Tettelin H."/>
            <person name="Glass J.I."/>
            <person name="Rusch D."/>
            <person name="Podicherti R."/>
            <person name="Tsui H.-C.T."/>
            <person name="Winkler M.E."/>
        </authorList>
    </citation>
    <scope>NUCLEOTIDE SEQUENCE</scope>
</reference>
<organism evidence="1">
    <name type="scientific">marine metagenome</name>
    <dbReference type="NCBI Taxonomy" id="408172"/>
    <lineage>
        <taxon>unclassified sequences</taxon>
        <taxon>metagenomes</taxon>
        <taxon>ecological metagenomes</taxon>
    </lineage>
</organism>
<evidence type="ECO:0008006" key="2">
    <source>
        <dbReference type="Google" id="ProtNLM"/>
    </source>
</evidence>
<evidence type="ECO:0000313" key="1">
    <source>
        <dbReference type="EMBL" id="SVA49199.1"/>
    </source>
</evidence>
<dbReference type="Gene3D" id="3.40.50.1110">
    <property type="entry name" value="SGNH hydrolase"/>
    <property type="match status" value="1"/>
</dbReference>
<dbReference type="AlphaFoldDB" id="A0A381W9H4"/>
<proteinExistence type="predicted"/>
<dbReference type="SUPFAM" id="SSF52266">
    <property type="entry name" value="SGNH hydrolase"/>
    <property type="match status" value="1"/>
</dbReference>
<gene>
    <name evidence="1" type="ORF">METZ01_LOCUS102053</name>
</gene>
<protein>
    <recommendedName>
        <fullName evidence="2">SGNH hydrolase-type esterase domain-containing protein</fullName>
    </recommendedName>
</protein>
<name>A0A381W9H4_9ZZZZ</name>
<sequence>MFLGCSLTFGIGMPKESCWTYLVSNMLGLEEFNLGNGGAANDTCFRLANYWIGKLKPEIVFYMVTFDDRLEIFDQNDEIAWNVYGQGLQIEPNRAVDHTPAYGKGVEICYPSDLNFPGYGLYKPYDRRKYNRREKDNEQKFTYEKWAINRWNGKLNRQKNVMAVKHICENYGVKFCSLRADVIEQDKKSRDSVHPGIRSNKKTASVVLDHIDEQIEFS</sequence>